<feature type="region of interest" description="Disordered" evidence="1">
    <location>
        <begin position="445"/>
        <end position="476"/>
    </location>
</feature>
<keyword evidence="3" id="KW-1185">Reference proteome</keyword>
<accession>A0A7K0J3T3</accession>
<dbReference type="NCBIfam" id="TIGR01319">
    <property type="entry name" value="glmL_fam"/>
    <property type="match status" value="1"/>
</dbReference>
<dbReference type="InterPro" id="IPR006230">
    <property type="entry name" value="MutL"/>
</dbReference>
<sequence>MSVLTTLEIGSTITKANAFTLESGLLHHIGQGFAPTSVSAGDVRIGADAAIAQMRERCGLPLDAGEIFVNSSAAGGLRMSVHGLTRSMTARAAREAALGAGAIVTMTTVGAMDEFDLEDLQENNPNIILLAGGVDDGEKRIVVENARIIASAQLGVPVIYAGNARVRRRIQHIFADAGQPLACVDNVFPDVDVLRVEPVRAVIHDVFNNHITAAPGMAGLAELTSHEILPTPGAVLRATELFVDAVGDAVVIDVGGATTDVHSVTDGSPEWTARVIDPEPRTKRTVEGDLGVFVNARRVAAMTDEGEDEERLEWLRAIPSDDREAEVTRWLTKEAVDIGVSRHAGTVTEIFTPTGKTQVVRGKDLSAVRWVVGTGGALTRVPGGADILRRICTGAGAQLLPSPEATIVIDRDYRFSALGTVAQSYPDEVRQTFAAWIESLTGYTKLPGDEGGDVKDDATPPGPAKNDPTHGTEATS</sequence>
<gene>
    <name evidence="2" type="ORF">FYJ43_00590</name>
</gene>
<name>A0A7K0J3T3_9ACTN</name>
<dbReference type="PIRSF" id="PIRSF004729">
    <property type="entry name" value="MutL"/>
    <property type="match status" value="1"/>
</dbReference>
<comment type="caution">
    <text evidence="2">The sequence shown here is derived from an EMBL/GenBank/DDBJ whole genome shotgun (WGS) entry which is preliminary data.</text>
</comment>
<dbReference type="Proteomes" id="UP000466104">
    <property type="component" value="Unassembled WGS sequence"/>
</dbReference>
<organism evidence="2 3">
    <name type="scientific">Cutibacterium porci</name>
    <dbReference type="NCBI Taxonomy" id="2605781"/>
    <lineage>
        <taxon>Bacteria</taxon>
        <taxon>Bacillati</taxon>
        <taxon>Actinomycetota</taxon>
        <taxon>Actinomycetes</taxon>
        <taxon>Propionibacteriales</taxon>
        <taxon>Propionibacteriaceae</taxon>
        <taxon>Cutibacterium</taxon>
    </lineage>
</organism>
<evidence type="ECO:0000256" key="1">
    <source>
        <dbReference type="SAM" id="MobiDB-lite"/>
    </source>
</evidence>
<dbReference type="Pfam" id="PF13941">
    <property type="entry name" value="MutL"/>
    <property type="match status" value="1"/>
</dbReference>
<evidence type="ECO:0000313" key="2">
    <source>
        <dbReference type="EMBL" id="MSS44586.1"/>
    </source>
</evidence>
<protein>
    <submittedName>
        <fullName evidence="2">Methylaspartate mutase</fullName>
    </submittedName>
</protein>
<evidence type="ECO:0000313" key="3">
    <source>
        <dbReference type="Proteomes" id="UP000466104"/>
    </source>
</evidence>
<dbReference type="RefSeq" id="WP_154561063.1">
    <property type="nucleotide sequence ID" value="NZ_VUMG01000001.1"/>
</dbReference>
<dbReference type="AlphaFoldDB" id="A0A7K0J3T3"/>
<proteinExistence type="predicted"/>
<reference evidence="2 3" key="1">
    <citation type="submission" date="2019-08" db="EMBL/GenBank/DDBJ databases">
        <title>In-depth cultivation of the pig gut microbiome towards novel bacterial diversity and tailored functional studies.</title>
        <authorList>
            <person name="Wylensek D."/>
            <person name="Hitch T.C.A."/>
            <person name="Clavel T."/>
        </authorList>
    </citation>
    <scope>NUCLEOTIDE SEQUENCE [LARGE SCALE GENOMIC DNA]</scope>
    <source>
        <strain evidence="2 3">WCA-380-WT-3A</strain>
    </source>
</reference>
<dbReference type="EMBL" id="VUMG01000001">
    <property type="protein sequence ID" value="MSS44586.1"/>
    <property type="molecule type" value="Genomic_DNA"/>
</dbReference>